<dbReference type="EMBL" id="OENE01000035">
    <property type="protein sequence ID" value="SOU89490.1"/>
    <property type="molecule type" value="Genomic_DNA"/>
</dbReference>
<dbReference type="PROSITE" id="PS50943">
    <property type="entry name" value="HTH_CROC1"/>
    <property type="match status" value="1"/>
</dbReference>
<evidence type="ECO:0000259" key="1">
    <source>
        <dbReference type="PROSITE" id="PS50943"/>
    </source>
</evidence>
<reference evidence="2 3" key="1">
    <citation type="submission" date="2017-11" db="EMBL/GenBank/DDBJ databases">
        <authorList>
            <person name="Duchaud E."/>
        </authorList>
    </citation>
    <scope>NUCLEOTIDE SEQUENCE [LARGE SCALE GENOMIC DNA]</scope>
    <source>
        <strain evidence="2 3">TNO010</strain>
    </source>
</reference>
<dbReference type="Proteomes" id="UP000490060">
    <property type="component" value="Unassembled WGS sequence"/>
</dbReference>
<dbReference type="Gene3D" id="1.10.260.40">
    <property type="entry name" value="lambda repressor-like DNA-binding domains"/>
    <property type="match status" value="1"/>
</dbReference>
<dbReference type="Pfam" id="PF01381">
    <property type="entry name" value="HTH_3"/>
    <property type="match status" value="1"/>
</dbReference>
<organism evidence="2 3">
    <name type="scientific">Tenacibaculum finnmarkense genomovar ulcerans</name>
    <dbReference type="NCBI Taxonomy" id="2781388"/>
    <lineage>
        <taxon>Bacteria</taxon>
        <taxon>Pseudomonadati</taxon>
        <taxon>Bacteroidota</taxon>
        <taxon>Flavobacteriia</taxon>
        <taxon>Flavobacteriales</taxon>
        <taxon>Flavobacteriaceae</taxon>
        <taxon>Tenacibaculum</taxon>
        <taxon>Tenacibaculum finnmarkense</taxon>
    </lineage>
</organism>
<proteinExistence type="predicted"/>
<name>A0A2I2MBR8_9FLAO</name>
<accession>A0A2I2MBR8</accession>
<dbReference type="SUPFAM" id="SSF47413">
    <property type="entry name" value="lambda repressor-like DNA-binding domains"/>
    <property type="match status" value="1"/>
</dbReference>
<dbReference type="RefSeq" id="WP_172505729.1">
    <property type="nucleotide sequence ID" value="NZ_OENE01000035.1"/>
</dbReference>
<dbReference type="SMART" id="SM00530">
    <property type="entry name" value="HTH_XRE"/>
    <property type="match status" value="1"/>
</dbReference>
<dbReference type="CDD" id="cd00093">
    <property type="entry name" value="HTH_XRE"/>
    <property type="match status" value="1"/>
</dbReference>
<protein>
    <recommendedName>
        <fullName evidence="1">HTH cro/C1-type domain-containing protein</fullName>
    </recommendedName>
</protein>
<dbReference type="InterPro" id="IPR010982">
    <property type="entry name" value="Lambda_DNA-bd_dom_sf"/>
</dbReference>
<gene>
    <name evidence="2" type="ORF">TNO010_400065</name>
</gene>
<sequence>MYRIKEIAKSKGIQMKEIAKQIGVEANTLSRINSGDSTNVATLQAIAKILDVNIKELFKGDATITVVIEEKLFTFHSKEDFKNFAKEI</sequence>
<dbReference type="GO" id="GO:0003677">
    <property type="term" value="F:DNA binding"/>
    <property type="evidence" value="ECO:0007669"/>
    <property type="project" value="InterPro"/>
</dbReference>
<evidence type="ECO:0000313" key="2">
    <source>
        <dbReference type="EMBL" id="SOU89490.1"/>
    </source>
</evidence>
<dbReference type="AlphaFoldDB" id="A0A2I2MBR8"/>
<feature type="domain" description="HTH cro/C1-type" evidence="1">
    <location>
        <begin position="4"/>
        <end position="57"/>
    </location>
</feature>
<evidence type="ECO:0000313" key="3">
    <source>
        <dbReference type="Proteomes" id="UP000490060"/>
    </source>
</evidence>
<dbReference type="InterPro" id="IPR001387">
    <property type="entry name" value="Cro/C1-type_HTH"/>
</dbReference>